<organism evidence="5">
    <name type="scientific">Schistocephalus solidus</name>
    <name type="common">Tapeworm</name>
    <dbReference type="NCBI Taxonomy" id="70667"/>
    <lineage>
        <taxon>Eukaryota</taxon>
        <taxon>Metazoa</taxon>
        <taxon>Spiralia</taxon>
        <taxon>Lophotrochozoa</taxon>
        <taxon>Platyhelminthes</taxon>
        <taxon>Cestoda</taxon>
        <taxon>Eucestoda</taxon>
        <taxon>Diphyllobothriidea</taxon>
        <taxon>Diphyllobothriidae</taxon>
        <taxon>Schistocephalus</taxon>
    </lineage>
</organism>
<gene>
    <name evidence="3" type="ORF">SSLN_LOCUS5426</name>
</gene>
<dbReference type="PANTHER" id="PTHR15885">
    <property type="entry name" value="COILED-COIL DOMAIN-CONTAINING PROTEIN 174"/>
    <property type="match status" value="1"/>
</dbReference>
<dbReference type="EMBL" id="UYSU01033242">
    <property type="protein sequence ID" value="VDL91811.1"/>
    <property type="molecule type" value="Genomic_DNA"/>
</dbReference>
<feature type="compositionally biased region" description="Basic and acidic residues" evidence="2">
    <location>
        <begin position="81"/>
        <end position="97"/>
    </location>
</feature>
<dbReference type="AlphaFoldDB" id="A0A183SMH8"/>
<dbReference type="OrthoDB" id="333551at2759"/>
<evidence type="ECO:0000313" key="4">
    <source>
        <dbReference type="Proteomes" id="UP000275846"/>
    </source>
</evidence>
<dbReference type="STRING" id="70667.A0A183SMH8"/>
<reference evidence="3 4" key="2">
    <citation type="submission" date="2018-11" db="EMBL/GenBank/DDBJ databases">
        <authorList>
            <consortium name="Pathogen Informatics"/>
        </authorList>
    </citation>
    <scope>NUCLEOTIDE SEQUENCE [LARGE SCALE GENOMIC DNA]</scope>
    <source>
        <strain evidence="3 4">NST_G2</strain>
    </source>
</reference>
<feature type="region of interest" description="Disordered" evidence="2">
    <location>
        <begin position="142"/>
        <end position="188"/>
    </location>
</feature>
<dbReference type="InterPro" id="IPR025066">
    <property type="entry name" value="CCDC174-like"/>
</dbReference>
<protein>
    <submittedName>
        <fullName evidence="5">Coiled-coil domain-containing protein 174</fullName>
    </submittedName>
</protein>
<evidence type="ECO:0000256" key="1">
    <source>
        <dbReference type="ARBA" id="ARBA00023054"/>
    </source>
</evidence>
<keyword evidence="1" id="KW-0175">Coiled coil</keyword>
<feature type="compositionally biased region" description="Polar residues" evidence="2">
    <location>
        <begin position="283"/>
        <end position="295"/>
    </location>
</feature>
<dbReference type="GO" id="GO:0005634">
    <property type="term" value="C:nucleus"/>
    <property type="evidence" value="ECO:0007669"/>
    <property type="project" value="TreeGrafter"/>
</dbReference>
<feature type="region of interest" description="Disordered" evidence="2">
    <location>
        <begin position="274"/>
        <end position="306"/>
    </location>
</feature>
<reference evidence="5" key="1">
    <citation type="submission" date="2016-06" db="UniProtKB">
        <authorList>
            <consortium name="WormBaseParasite"/>
        </authorList>
    </citation>
    <scope>IDENTIFICATION</scope>
</reference>
<dbReference type="WBParaSite" id="SSLN_0000560501-mRNA-1">
    <property type="protein sequence ID" value="SSLN_0000560501-mRNA-1"/>
    <property type="gene ID" value="SSLN_0000560501"/>
</dbReference>
<feature type="region of interest" description="Disordered" evidence="2">
    <location>
        <begin position="321"/>
        <end position="365"/>
    </location>
</feature>
<dbReference type="PANTHER" id="PTHR15885:SF1">
    <property type="entry name" value="COILED-COIL DOMAIN-CONTAINING PROTEIN 174"/>
    <property type="match status" value="1"/>
</dbReference>
<dbReference type="Pfam" id="PF13300">
    <property type="entry name" value="DUF4078"/>
    <property type="match status" value="1"/>
</dbReference>
<feature type="region of interest" description="Disordered" evidence="2">
    <location>
        <begin position="59"/>
        <end position="97"/>
    </location>
</feature>
<sequence length="392" mass="43586">MFRKKTKQHINVNSVSLVDLKAEIARRQVEVKNKSTLLPEGCTVIKANPAAGSSAAIRSLFRKPPKVPPPDPTASDAEGEEASRDRAELERLERSRRTLEAKAKLYEALKSAALGGARTPGGETEEDSAPLVDFERMAMERKAEEDDYSSSSCDDDADESREQDSDRRDHRRDRKPLAEPVSIPDGPITYAHLRKGEVRDHGVGFYAFSADMEQRASEMASLNELHRSTQQARQRAEAARAKRDIQMGQRLAKLRARKGLPDVATAVAQCLGETPDAVEETPGTAQLQEESTQSALPPPSCDLALGSDDLDIASMLRRLRDEAEQRAEEQTCATATPAESHTLPPPPQPSSTFRKRAREWDRGKSMVPAKVFIQREQEEKRNYQFAPPPIYY</sequence>
<feature type="compositionally biased region" description="Acidic residues" evidence="2">
    <location>
        <begin position="145"/>
        <end position="159"/>
    </location>
</feature>
<proteinExistence type="predicted"/>
<dbReference type="Proteomes" id="UP000275846">
    <property type="component" value="Unassembled WGS sequence"/>
</dbReference>
<name>A0A183SMH8_SCHSO</name>
<keyword evidence="4" id="KW-1185">Reference proteome</keyword>
<evidence type="ECO:0000313" key="3">
    <source>
        <dbReference type="EMBL" id="VDL91811.1"/>
    </source>
</evidence>
<accession>A0A183SMH8</accession>
<evidence type="ECO:0000313" key="5">
    <source>
        <dbReference type="WBParaSite" id="SSLN_0000560501-mRNA-1"/>
    </source>
</evidence>
<evidence type="ECO:0000256" key="2">
    <source>
        <dbReference type="SAM" id="MobiDB-lite"/>
    </source>
</evidence>